<gene>
    <name evidence="1" type="ORF">GWI33_002684</name>
</gene>
<evidence type="ECO:0000313" key="2">
    <source>
        <dbReference type="Proteomes" id="UP000625711"/>
    </source>
</evidence>
<accession>A0A834HL59</accession>
<protein>
    <submittedName>
        <fullName evidence="1">Uncharacterized protein</fullName>
    </submittedName>
</protein>
<organism evidence="1 2">
    <name type="scientific">Rhynchophorus ferrugineus</name>
    <name type="common">Red palm weevil</name>
    <name type="synonym">Curculio ferrugineus</name>
    <dbReference type="NCBI Taxonomy" id="354439"/>
    <lineage>
        <taxon>Eukaryota</taxon>
        <taxon>Metazoa</taxon>
        <taxon>Ecdysozoa</taxon>
        <taxon>Arthropoda</taxon>
        <taxon>Hexapoda</taxon>
        <taxon>Insecta</taxon>
        <taxon>Pterygota</taxon>
        <taxon>Neoptera</taxon>
        <taxon>Endopterygota</taxon>
        <taxon>Coleoptera</taxon>
        <taxon>Polyphaga</taxon>
        <taxon>Cucujiformia</taxon>
        <taxon>Curculionidae</taxon>
        <taxon>Dryophthorinae</taxon>
        <taxon>Rhynchophorus</taxon>
    </lineage>
</organism>
<sequence>MSDTEPKSSVARNSRIRYIDIKKRSKDNDKLRKNNYLKYVQRNPLLFQKLEKACSDILYLGRNSNEDVIIETVESDVLDQNRKISSVPASATNRRKRSLKSRFVAKFKKLCKNRKSKNT</sequence>
<dbReference type="Proteomes" id="UP000625711">
    <property type="component" value="Unassembled WGS sequence"/>
</dbReference>
<name>A0A834HL59_RHYFE</name>
<reference evidence="1" key="1">
    <citation type="submission" date="2020-08" db="EMBL/GenBank/DDBJ databases">
        <title>Genome sequencing and assembly of the red palm weevil Rhynchophorus ferrugineus.</title>
        <authorList>
            <person name="Dias G.B."/>
            <person name="Bergman C.M."/>
            <person name="Manee M."/>
        </authorList>
    </citation>
    <scope>NUCLEOTIDE SEQUENCE</scope>
    <source>
        <strain evidence="1">AA-2017</strain>
        <tissue evidence="1">Whole larva</tissue>
    </source>
</reference>
<comment type="caution">
    <text evidence="1">The sequence shown here is derived from an EMBL/GenBank/DDBJ whole genome shotgun (WGS) entry which is preliminary data.</text>
</comment>
<dbReference type="AlphaFoldDB" id="A0A834HL59"/>
<proteinExistence type="predicted"/>
<keyword evidence="2" id="KW-1185">Reference proteome</keyword>
<evidence type="ECO:0000313" key="1">
    <source>
        <dbReference type="EMBL" id="KAF7263374.1"/>
    </source>
</evidence>
<dbReference type="EMBL" id="JAACXV010021964">
    <property type="protein sequence ID" value="KAF7263374.1"/>
    <property type="molecule type" value="Genomic_DNA"/>
</dbReference>